<keyword evidence="8" id="KW-0808">Transferase</keyword>
<evidence type="ECO:0000256" key="7">
    <source>
        <dbReference type="ARBA" id="ARBA00022553"/>
    </source>
</evidence>
<feature type="region of interest" description="Disordered" evidence="23">
    <location>
        <begin position="406"/>
        <end position="425"/>
    </location>
</feature>
<dbReference type="CDD" id="cd00082">
    <property type="entry name" value="HisKA"/>
    <property type="match status" value="1"/>
</dbReference>
<dbReference type="OrthoDB" id="3206505at2"/>
<keyword evidence="14" id="KW-0460">Magnesium</keyword>
<keyword evidence="13" id="KW-0067">ATP-binding</keyword>
<keyword evidence="19" id="KW-0843">Virulence</keyword>
<keyword evidence="15" id="KW-0904">Protein phosphatase</keyword>
<evidence type="ECO:0000313" key="26">
    <source>
        <dbReference type="EMBL" id="PRY43862.1"/>
    </source>
</evidence>
<reference evidence="26 27" key="1">
    <citation type="submission" date="2018-03" db="EMBL/GenBank/DDBJ databases">
        <title>Genomic Encyclopedia of Archaeal and Bacterial Type Strains, Phase II (KMG-II): from individual species to whole genera.</title>
        <authorList>
            <person name="Goeker M."/>
        </authorList>
    </citation>
    <scope>NUCLEOTIDE SEQUENCE [LARGE SCALE GENOMIC DNA]</scope>
    <source>
        <strain evidence="26 27">DSM 44720</strain>
    </source>
</reference>
<evidence type="ECO:0000256" key="16">
    <source>
        <dbReference type="ARBA" id="ARBA00022989"/>
    </source>
</evidence>
<dbReference type="InterPro" id="IPR004358">
    <property type="entry name" value="Sig_transdc_His_kin-like_C"/>
</dbReference>
<dbReference type="InterPro" id="IPR036890">
    <property type="entry name" value="HATPase_C_sf"/>
</dbReference>
<proteinExistence type="predicted"/>
<dbReference type="GO" id="GO:0005886">
    <property type="term" value="C:plasma membrane"/>
    <property type="evidence" value="ECO:0007669"/>
    <property type="project" value="UniProtKB-SubCell"/>
</dbReference>
<comment type="caution">
    <text evidence="26">The sequence shown here is derived from an EMBL/GenBank/DDBJ whole genome shotgun (WGS) entry which is preliminary data.</text>
</comment>
<dbReference type="Pfam" id="PF02518">
    <property type="entry name" value="HATPase_c"/>
    <property type="match status" value="1"/>
</dbReference>
<evidence type="ECO:0000256" key="9">
    <source>
        <dbReference type="ARBA" id="ARBA00022692"/>
    </source>
</evidence>
<dbReference type="PROSITE" id="PS50109">
    <property type="entry name" value="HIS_KIN"/>
    <property type="match status" value="1"/>
</dbReference>
<comment type="subcellular location">
    <subcellularLocation>
        <location evidence="4">Cell membrane</location>
        <topology evidence="4">Multi-pass membrane protein</topology>
    </subcellularLocation>
</comment>
<evidence type="ECO:0000256" key="4">
    <source>
        <dbReference type="ARBA" id="ARBA00004651"/>
    </source>
</evidence>
<name>A0A2T0TDW9_9PSEU</name>
<dbReference type="SMART" id="SM00387">
    <property type="entry name" value="HATPase_c"/>
    <property type="match status" value="1"/>
</dbReference>
<dbReference type="InterPro" id="IPR003661">
    <property type="entry name" value="HisK_dim/P_dom"/>
</dbReference>
<dbReference type="Proteomes" id="UP000239494">
    <property type="component" value="Unassembled WGS sequence"/>
</dbReference>
<keyword evidence="16" id="KW-1133">Transmembrane helix</keyword>
<dbReference type="Pfam" id="PF00512">
    <property type="entry name" value="HisKA"/>
    <property type="match status" value="1"/>
</dbReference>
<feature type="region of interest" description="Disordered" evidence="23">
    <location>
        <begin position="86"/>
        <end position="106"/>
    </location>
</feature>
<evidence type="ECO:0000256" key="21">
    <source>
        <dbReference type="ARBA" id="ARBA00040454"/>
    </source>
</evidence>
<dbReference type="GO" id="GO:0000155">
    <property type="term" value="F:phosphorelay sensor kinase activity"/>
    <property type="evidence" value="ECO:0007669"/>
    <property type="project" value="InterPro"/>
</dbReference>
<evidence type="ECO:0000256" key="5">
    <source>
        <dbReference type="ARBA" id="ARBA00012438"/>
    </source>
</evidence>
<evidence type="ECO:0000256" key="22">
    <source>
        <dbReference type="ARBA" id="ARBA00041776"/>
    </source>
</evidence>
<gene>
    <name evidence="26" type="ORF">CLV43_103611</name>
</gene>
<dbReference type="PANTHER" id="PTHR44936:SF9">
    <property type="entry name" value="SENSOR PROTEIN CREC"/>
    <property type="match status" value="1"/>
</dbReference>
<evidence type="ECO:0000256" key="15">
    <source>
        <dbReference type="ARBA" id="ARBA00022912"/>
    </source>
</evidence>
<dbReference type="SUPFAM" id="SSF55874">
    <property type="entry name" value="ATPase domain of HSP90 chaperone/DNA topoisomerase II/histidine kinase"/>
    <property type="match status" value="1"/>
</dbReference>
<evidence type="ECO:0000256" key="18">
    <source>
        <dbReference type="ARBA" id="ARBA00023016"/>
    </source>
</evidence>
<dbReference type="PROSITE" id="PS50885">
    <property type="entry name" value="HAMP"/>
    <property type="match status" value="1"/>
</dbReference>
<evidence type="ECO:0000256" key="10">
    <source>
        <dbReference type="ARBA" id="ARBA00022741"/>
    </source>
</evidence>
<keyword evidence="27" id="KW-1185">Reference proteome</keyword>
<dbReference type="EC" id="2.7.13.3" evidence="5"/>
<dbReference type="GO" id="GO:0004721">
    <property type="term" value="F:phosphoprotein phosphatase activity"/>
    <property type="evidence" value="ECO:0007669"/>
    <property type="project" value="UniProtKB-KW"/>
</dbReference>
<evidence type="ECO:0000256" key="1">
    <source>
        <dbReference type="ARBA" id="ARBA00000085"/>
    </source>
</evidence>
<evidence type="ECO:0000256" key="12">
    <source>
        <dbReference type="ARBA" id="ARBA00022801"/>
    </source>
</evidence>
<comment type="cofactor">
    <cofactor evidence="3">
        <name>Mg(2+)</name>
        <dbReference type="ChEBI" id="CHEBI:18420"/>
    </cofactor>
</comment>
<keyword evidence="20" id="KW-0464">Manganese</keyword>
<evidence type="ECO:0000259" key="24">
    <source>
        <dbReference type="PROSITE" id="PS50109"/>
    </source>
</evidence>
<dbReference type="Gene3D" id="3.30.565.10">
    <property type="entry name" value="Histidine kinase-like ATPase, C-terminal domain"/>
    <property type="match status" value="1"/>
</dbReference>
<dbReference type="EMBL" id="PVTF01000003">
    <property type="protein sequence ID" value="PRY43862.1"/>
    <property type="molecule type" value="Genomic_DNA"/>
</dbReference>
<dbReference type="SUPFAM" id="SSF47384">
    <property type="entry name" value="Homodimeric domain of signal transducing histidine kinase"/>
    <property type="match status" value="1"/>
</dbReference>
<dbReference type="InterPro" id="IPR050980">
    <property type="entry name" value="2C_sensor_his_kinase"/>
</dbReference>
<keyword evidence="7" id="KW-0597">Phosphoprotein</keyword>
<keyword evidence="12" id="KW-0378">Hydrolase</keyword>
<feature type="domain" description="Histidine kinase" evidence="24">
    <location>
        <begin position="210"/>
        <end position="407"/>
    </location>
</feature>
<evidence type="ECO:0000256" key="2">
    <source>
        <dbReference type="ARBA" id="ARBA00001936"/>
    </source>
</evidence>
<evidence type="ECO:0000256" key="11">
    <source>
        <dbReference type="ARBA" id="ARBA00022777"/>
    </source>
</evidence>
<dbReference type="InterPro" id="IPR003594">
    <property type="entry name" value="HATPase_dom"/>
</dbReference>
<comment type="catalytic activity">
    <reaction evidence="1">
        <text>ATP + protein L-histidine = ADP + protein N-phospho-L-histidine.</text>
        <dbReference type="EC" id="2.7.13.3"/>
    </reaction>
</comment>
<keyword evidence="9" id="KW-0812">Transmembrane</keyword>
<keyword evidence="18" id="KW-0346">Stress response</keyword>
<evidence type="ECO:0000256" key="17">
    <source>
        <dbReference type="ARBA" id="ARBA00023012"/>
    </source>
</evidence>
<accession>A0A2T0TDW9</accession>
<dbReference type="Gene3D" id="1.10.287.130">
    <property type="match status" value="1"/>
</dbReference>
<evidence type="ECO:0000256" key="14">
    <source>
        <dbReference type="ARBA" id="ARBA00022842"/>
    </source>
</evidence>
<evidence type="ECO:0000313" key="27">
    <source>
        <dbReference type="Proteomes" id="UP000239494"/>
    </source>
</evidence>
<dbReference type="SMART" id="SM00304">
    <property type="entry name" value="HAMP"/>
    <property type="match status" value="1"/>
</dbReference>
<evidence type="ECO:0000256" key="6">
    <source>
        <dbReference type="ARBA" id="ARBA00022475"/>
    </source>
</evidence>
<evidence type="ECO:0000256" key="20">
    <source>
        <dbReference type="ARBA" id="ARBA00023211"/>
    </source>
</evidence>
<organism evidence="26 27">
    <name type="scientific">Umezawaea tangerina</name>
    <dbReference type="NCBI Taxonomy" id="84725"/>
    <lineage>
        <taxon>Bacteria</taxon>
        <taxon>Bacillati</taxon>
        <taxon>Actinomycetota</taxon>
        <taxon>Actinomycetes</taxon>
        <taxon>Pseudonocardiales</taxon>
        <taxon>Pseudonocardiaceae</taxon>
        <taxon>Umezawaea</taxon>
    </lineage>
</organism>
<keyword evidence="16" id="KW-0472">Membrane</keyword>
<feature type="domain" description="HAMP" evidence="25">
    <location>
        <begin position="150"/>
        <end position="202"/>
    </location>
</feature>
<keyword evidence="10" id="KW-0547">Nucleotide-binding</keyword>
<evidence type="ECO:0000256" key="23">
    <source>
        <dbReference type="SAM" id="MobiDB-lite"/>
    </source>
</evidence>
<protein>
    <recommendedName>
        <fullName evidence="21">Signal transduction histidine-protein kinase/phosphatase MprB</fullName>
        <ecNumber evidence="5">2.7.13.3</ecNumber>
    </recommendedName>
    <alternativeName>
        <fullName evidence="22">Mycobacterial persistence regulator B</fullName>
    </alternativeName>
</protein>
<feature type="compositionally biased region" description="Basic and acidic residues" evidence="23">
    <location>
        <begin position="406"/>
        <end position="416"/>
    </location>
</feature>
<evidence type="ECO:0000256" key="8">
    <source>
        <dbReference type="ARBA" id="ARBA00022679"/>
    </source>
</evidence>
<keyword evidence="11 26" id="KW-0418">Kinase</keyword>
<dbReference type="InterPro" id="IPR003660">
    <property type="entry name" value="HAMP_dom"/>
</dbReference>
<evidence type="ECO:0000256" key="13">
    <source>
        <dbReference type="ARBA" id="ARBA00022840"/>
    </source>
</evidence>
<dbReference type="InterPro" id="IPR036097">
    <property type="entry name" value="HisK_dim/P_sf"/>
</dbReference>
<dbReference type="AlphaFoldDB" id="A0A2T0TDW9"/>
<evidence type="ECO:0000256" key="19">
    <source>
        <dbReference type="ARBA" id="ARBA00023026"/>
    </source>
</evidence>
<evidence type="ECO:0000256" key="3">
    <source>
        <dbReference type="ARBA" id="ARBA00001946"/>
    </source>
</evidence>
<dbReference type="PANTHER" id="PTHR44936">
    <property type="entry name" value="SENSOR PROTEIN CREC"/>
    <property type="match status" value="1"/>
</dbReference>
<dbReference type="InterPro" id="IPR005467">
    <property type="entry name" value="His_kinase_dom"/>
</dbReference>
<keyword evidence="6" id="KW-1003">Cell membrane</keyword>
<dbReference type="SMART" id="SM00388">
    <property type="entry name" value="HisKA"/>
    <property type="match status" value="1"/>
</dbReference>
<dbReference type="RefSeq" id="WP_106187374.1">
    <property type="nucleotide sequence ID" value="NZ_PVTF01000003.1"/>
</dbReference>
<sequence length="425" mass="44473">MRTLVTRALAVAATLAAVLVLVVAVVLTAVAAGDRARTADAAEQSTIAAVLSVTTDADALRAALARTTAGSEGRLAVHLPDGRTLGVGGDDPDLSDGRRVPLPSGGTATVSITAPTPVVTRALVLEITLLLTLACLATTAAVALGRRMVAPALDAVRVLSDTAEEISRHDVNVRIRLTGPAELVALADAINAAADRTGRLLAKEREMIADVSHRLRTPLTALRLDAESIGSGPVAERIRRAVTSMEHDVDRIIQSVHHTPGDFSNTCDVGAVVRSRMVFWTAYADDQGRPCEVDLPYEPTPVELSAEGLSAVVDALMDNVFHHTPPSTEVGVAVVHHAGWITLVVDDAGPGVADPEAALLRGASGRGSTGLGLDIARAAVESTGGTIHVERGRLGGARIRLRFAEAHSHHKPESPRAWRLWGKRP</sequence>
<dbReference type="PRINTS" id="PR00344">
    <property type="entry name" value="BCTRLSENSOR"/>
</dbReference>
<comment type="cofactor">
    <cofactor evidence="2">
        <name>Mn(2+)</name>
        <dbReference type="ChEBI" id="CHEBI:29035"/>
    </cofactor>
</comment>
<dbReference type="GO" id="GO:0005524">
    <property type="term" value="F:ATP binding"/>
    <property type="evidence" value="ECO:0007669"/>
    <property type="project" value="UniProtKB-KW"/>
</dbReference>
<keyword evidence="17" id="KW-0902">Two-component regulatory system</keyword>
<evidence type="ECO:0000259" key="25">
    <source>
        <dbReference type="PROSITE" id="PS50885"/>
    </source>
</evidence>